<dbReference type="Proteomes" id="UP000193467">
    <property type="component" value="Unassembled WGS sequence"/>
</dbReference>
<dbReference type="AlphaFoldDB" id="A0A1Y2EUZ3"/>
<evidence type="ECO:0000256" key="1">
    <source>
        <dbReference type="SAM" id="MobiDB-lite"/>
    </source>
</evidence>
<dbReference type="InParanoid" id="A0A1Y2EUZ3"/>
<sequence>MRQDKVVTSTEAYHYEHAQSGLDYHNPEAPSVVNHLSRRCPRGLQDPSAFELRAPQRRPPPPSIKWQGRVQKPVEMQRRDGEVSVGMPNPPELDVEILRSSEQTVETLSPYKSP</sequence>
<name>A0A1Y2EUZ3_9BASI</name>
<accession>A0A1Y2EUZ3</accession>
<proteinExistence type="predicted"/>
<feature type="region of interest" description="Disordered" evidence="1">
    <location>
        <begin position="41"/>
        <end position="91"/>
    </location>
</feature>
<gene>
    <name evidence="2" type="ORF">BCR35DRAFT_129610</name>
</gene>
<organism evidence="2 3">
    <name type="scientific">Leucosporidium creatinivorum</name>
    <dbReference type="NCBI Taxonomy" id="106004"/>
    <lineage>
        <taxon>Eukaryota</taxon>
        <taxon>Fungi</taxon>
        <taxon>Dikarya</taxon>
        <taxon>Basidiomycota</taxon>
        <taxon>Pucciniomycotina</taxon>
        <taxon>Microbotryomycetes</taxon>
        <taxon>Leucosporidiales</taxon>
        <taxon>Leucosporidium</taxon>
    </lineage>
</organism>
<comment type="caution">
    <text evidence="2">The sequence shown here is derived from an EMBL/GenBank/DDBJ whole genome shotgun (WGS) entry which is preliminary data.</text>
</comment>
<dbReference type="EMBL" id="MCGR01000038">
    <property type="protein sequence ID" value="ORY75392.1"/>
    <property type="molecule type" value="Genomic_DNA"/>
</dbReference>
<protein>
    <submittedName>
        <fullName evidence="2">Uncharacterized protein</fullName>
    </submittedName>
</protein>
<reference evidence="2 3" key="1">
    <citation type="submission" date="2016-07" db="EMBL/GenBank/DDBJ databases">
        <title>Pervasive Adenine N6-methylation of Active Genes in Fungi.</title>
        <authorList>
            <consortium name="DOE Joint Genome Institute"/>
            <person name="Mondo S.J."/>
            <person name="Dannebaum R.O."/>
            <person name="Kuo R.C."/>
            <person name="Labutti K."/>
            <person name="Haridas S."/>
            <person name="Kuo A."/>
            <person name="Salamov A."/>
            <person name="Ahrendt S.R."/>
            <person name="Lipzen A."/>
            <person name="Sullivan W."/>
            <person name="Andreopoulos W.B."/>
            <person name="Clum A."/>
            <person name="Lindquist E."/>
            <person name="Daum C."/>
            <person name="Ramamoorthy G.K."/>
            <person name="Gryganskyi A."/>
            <person name="Culley D."/>
            <person name="Magnuson J.K."/>
            <person name="James T.Y."/>
            <person name="O'Malley M.A."/>
            <person name="Stajich J.E."/>
            <person name="Spatafora J.W."/>
            <person name="Visel A."/>
            <person name="Grigoriev I.V."/>
        </authorList>
    </citation>
    <scope>NUCLEOTIDE SEQUENCE [LARGE SCALE GENOMIC DNA]</scope>
    <source>
        <strain evidence="2 3">62-1032</strain>
    </source>
</reference>
<evidence type="ECO:0000313" key="2">
    <source>
        <dbReference type="EMBL" id="ORY75392.1"/>
    </source>
</evidence>
<keyword evidence="3" id="KW-1185">Reference proteome</keyword>
<evidence type="ECO:0000313" key="3">
    <source>
        <dbReference type="Proteomes" id="UP000193467"/>
    </source>
</evidence>